<accession>A0A5C8PW59</accession>
<dbReference type="Pfam" id="PF04909">
    <property type="entry name" value="Amidohydro_2"/>
    <property type="match status" value="1"/>
</dbReference>
<sequence>MPYIEGRTVHDADAHIMETPELLETYVEDRFRQAVRRFDVFSAIPDYADRFEAVRYRHDDAEWRAGDASQILLRKNWDALGAWRREDRPAALDHLGVASQLVFNTMLSAFLSDLEHGDDLGLAYAAARGHNRAMAAFCGIDRRLLATGYVPLADPAQAVAIAREAIAMGCKALLIPSRCPRDHAPSHVALDGVWAQAQEAGLPIVFHVGGGGPLLSRAYFNNGLPPVPDFHGGAENFRSVDYMAIPNPPMQTLATLILDRVLDRFPRLKLGVIEQGASWLPGWMRALDSAWTAFRKNEERLQKMSLKPSEFVRRQIRVTPYPHEDTGWIIANAGPEVCLFSTDFPHVEGGRNPIKRFDDALAGTPDAARHRFYCDNFVDLMGAGLAPALRAA</sequence>
<feature type="domain" description="Amidohydrolase-related" evidence="2">
    <location>
        <begin position="14"/>
        <end position="376"/>
    </location>
</feature>
<name>A0A5C8PW59_9HYPH</name>
<dbReference type="AlphaFoldDB" id="A0A5C8PW59"/>
<dbReference type="InterPro" id="IPR032465">
    <property type="entry name" value="ACMSD"/>
</dbReference>
<keyword evidence="1" id="KW-0456">Lyase</keyword>
<evidence type="ECO:0000259" key="2">
    <source>
        <dbReference type="Pfam" id="PF04909"/>
    </source>
</evidence>
<evidence type="ECO:0000313" key="4">
    <source>
        <dbReference type="Proteomes" id="UP000321638"/>
    </source>
</evidence>
<protein>
    <submittedName>
        <fullName evidence="3">Amidohydrolase</fullName>
    </submittedName>
</protein>
<dbReference type="Gene3D" id="3.20.20.140">
    <property type="entry name" value="Metal-dependent hydrolases"/>
    <property type="match status" value="1"/>
</dbReference>
<dbReference type="InterPro" id="IPR032466">
    <property type="entry name" value="Metal_Hydrolase"/>
</dbReference>
<comment type="caution">
    <text evidence="3">The sequence shown here is derived from an EMBL/GenBank/DDBJ whole genome shotgun (WGS) entry which is preliminary data.</text>
</comment>
<keyword evidence="4" id="KW-1185">Reference proteome</keyword>
<dbReference type="GO" id="GO:0016831">
    <property type="term" value="F:carboxy-lyase activity"/>
    <property type="evidence" value="ECO:0007669"/>
    <property type="project" value="InterPro"/>
</dbReference>
<gene>
    <name evidence="3" type="ORF">FHP25_00440</name>
</gene>
<evidence type="ECO:0000256" key="1">
    <source>
        <dbReference type="ARBA" id="ARBA00023239"/>
    </source>
</evidence>
<reference evidence="3 4" key="1">
    <citation type="submission" date="2019-06" db="EMBL/GenBank/DDBJ databases">
        <title>New taxonomy in bacterial strain CC-CFT640, isolated from vineyard.</title>
        <authorList>
            <person name="Lin S.-Y."/>
            <person name="Tsai C.-F."/>
            <person name="Young C.-C."/>
        </authorList>
    </citation>
    <scope>NUCLEOTIDE SEQUENCE [LARGE SCALE GENOMIC DNA]</scope>
    <source>
        <strain evidence="3 4">CC-CFT640</strain>
    </source>
</reference>
<dbReference type="SUPFAM" id="SSF51556">
    <property type="entry name" value="Metallo-dependent hydrolases"/>
    <property type="match status" value="1"/>
</dbReference>
<keyword evidence="3" id="KW-0378">Hydrolase</keyword>
<dbReference type="GO" id="GO:0019748">
    <property type="term" value="P:secondary metabolic process"/>
    <property type="evidence" value="ECO:0007669"/>
    <property type="project" value="TreeGrafter"/>
</dbReference>
<dbReference type="EMBL" id="VDUZ01000001">
    <property type="protein sequence ID" value="TXL82203.1"/>
    <property type="molecule type" value="Genomic_DNA"/>
</dbReference>
<dbReference type="OrthoDB" id="7336207at2"/>
<dbReference type="PANTHER" id="PTHR21240">
    <property type="entry name" value="2-AMINO-3-CARBOXYLMUCONATE-6-SEMIALDEHYDE DECARBOXYLASE"/>
    <property type="match status" value="1"/>
</dbReference>
<dbReference type="Proteomes" id="UP000321638">
    <property type="component" value="Unassembled WGS sequence"/>
</dbReference>
<dbReference type="GO" id="GO:0005737">
    <property type="term" value="C:cytoplasm"/>
    <property type="evidence" value="ECO:0007669"/>
    <property type="project" value="TreeGrafter"/>
</dbReference>
<dbReference type="GO" id="GO:0016787">
    <property type="term" value="F:hydrolase activity"/>
    <property type="evidence" value="ECO:0007669"/>
    <property type="project" value="UniProtKB-KW"/>
</dbReference>
<proteinExistence type="predicted"/>
<dbReference type="RefSeq" id="WP_147844905.1">
    <property type="nucleotide sequence ID" value="NZ_VDUZ01000001.1"/>
</dbReference>
<organism evidence="3 4">
    <name type="scientific">Vineibacter terrae</name>
    <dbReference type="NCBI Taxonomy" id="2586908"/>
    <lineage>
        <taxon>Bacteria</taxon>
        <taxon>Pseudomonadati</taxon>
        <taxon>Pseudomonadota</taxon>
        <taxon>Alphaproteobacteria</taxon>
        <taxon>Hyphomicrobiales</taxon>
        <taxon>Vineibacter</taxon>
    </lineage>
</organism>
<dbReference type="PANTHER" id="PTHR21240:SF28">
    <property type="entry name" value="ISO-OROTATE DECARBOXYLASE (EUROFUNG)"/>
    <property type="match status" value="1"/>
</dbReference>
<dbReference type="InterPro" id="IPR006680">
    <property type="entry name" value="Amidohydro-rel"/>
</dbReference>
<evidence type="ECO:0000313" key="3">
    <source>
        <dbReference type="EMBL" id="TXL82203.1"/>
    </source>
</evidence>